<dbReference type="GO" id="GO:0004185">
    <property type="term" value="F:serine-type carboxypeptidase activity"/>
    <property type="evidence" value="ECO:0007669"/>
    <property type="project" value="InterPro"/>
</dbReference>
<dbReference type="SUPFAM" id="SSF53474">
    <property type="entry name" value="alpha/beta-Hydrolases"/>
    <property type="match status" value="1"/>
</dbReference>
<keyword evidence="11" id="KW-1185">Reference proteome</keyword>
<evidence type="ECO:0000256" key="3">
    <source>
        <dbReference type="ARBA" id="ARBA00022729"/>
    </source>
</evidence>
<keyword evidence="4" id="KW-0378">Hydrolase</keyword>
<feature type="chain" id="PRO_5013177780" evidence="7">
    <location>
        <begin position="20"/>
        <end position="511"/>
    </location>
</feature>
<gene>
    <name evidence="8" type="ORF">BC624_10159</name>
    <name evidence="9" type="ORF">SAMN05443373_10159</name>
</gene>
<reference evidence="10" key="1">
    <citation type="submission" date="2016-11" db="EMBL/GenBank/DDBJ databases">
        <authorList>
            <person name="Varghese N."/>
            <person name="Submissions S."/>
        </authorList>
    </citation>
    <scope>NUCLEOTIDE SEQUENCE [LARGE SCALE GENOMIC DNA]</scope>
    <source>
        <strain evidence="10">DSM 19729</strain>
    </source>
</reference>
<evidence type="ECO:0000256" key="1">
    <source>
        <dbReference type="ARBA" id="ARBA00022645"/>
    </source>
</evidence>
<dbReference type="PANTHER" id="PTHR11802:SF3">
    <property type="entry name" value="RETINOID-INDUCIBLE SERINE CARBOXYPEPTIDASE"/>
    <property type="match status" value="1"/>
</dbReference>
<proteinExistence type="predicted"/>
<dbReference type="Proteomes" id="UP000184384">
    <property type="component" value="Unassembled WGS sequence"/>
</dbReference>
<evidence type="ECO:0000313" key="10">
    <source>
        <dbReference type="Proteomes" id="UP000184384"/>
    </source>
</evidence>
<dbReference type="PANTHER" id="PTHR11802">
    <property type="entry name" value="SERINE PROTEASE FAMILY S10 SERINE CARBOXYPEPTIDASE"/>
    <property type="match status" value="1"/>
</dbReference>
<reference evidence="9" key="2">
    <citation type="submission" date="2016-11" db="EMBL/GenBank/DDBJ databases">
        <authorList>
            <person name="Jaros S."/>
            <person name="Januszkiewicz K."/>
            <person name="Wedrychowicz H."/>
        </authorList>
    </citation>
    <scope>NUCLEOTIDE SEQUENCE [LARGE SCALE GENOMIC DNA]</scope>
    <source>
        <strain evidence="9">DSM 19729</strain>
    </source>
</reference>
<keyword evidence="3 7" id="KW-0732">Signal</keyword>
<evidence type="ECO:0000256" key="4">
    <source>
        <dbReference type="ARBA" id="ARBA00022801"/>
    </source>
</evidence>
<dbReference type="OrthoDB" id="9770107at2"/>
<feature type="compositionally biased region" description="Polar residues" evidence="6">
    <location>
        <begin position="34"/>
        <end position="46"/>
    </location>
</feature>
<dbReference type="Pfam" id="PF00450">
    <property type="entry name" value="Peptidase_S10"/>
    <property type="match status" value="1"/>
</dbReference>
<dbReference type="GO" id="GO:0006508">
    <property type="term" value="P:proteolysis"/>
    <property type="evidence" value="ECO:0007669"/>
    <property type="project" value="UniProtKB-KW"/>
</dbReference>
<evidence type="ECO:0000256" key="6">
    <source>
        <dbReference type="SAM" id="MobiDB-lite"/>
    </source>
</evidence>
<organism evidence="9 10">
    <name type="scientific">Flavobacterium granuli</name>
    <dbReference type="NCBI Taxonomy" id="280093"/>
    <lineage>
        <taxon>Bacteria</taxon>
        <taxon>Pseudomonadati</taxon>
        <taxon>Bacteroidota</taxon>
        <taxon>Flavobacteriia</taxon>
        <taxon>Flavobacteriales</taxon>
        <taxon>Flavobacteriaceae</taxon>
        <taxon>Flavobacterium</taxon>
    </lineage>
</organism>
<reference evidence="8 11" key="3">
    <citation type="submission" date="2018-03" db="EMBL/GenBank/DDBJ databases">
        <title>Genomic Encyclopedia of Archaeal and Bacterial Type Strains, Phase II (KMG-II): from individual species to whole genera.</title>
        <authorList>
            <person name="Goeker M."/>
        </authorList>
    </citation>
    <scope>NUCLEOTIDE SEQUENCE [LARGE SCALE GENOMIC DNA]</scope>
    <source>
        <strain evidence="8 11">DSM 17797</strain>
    </source>
</reference>
<dbReference type="EMBL" id="PVUB01000001">
    <property type="protein sequence ID" value="PRZ27779.1"/>
    <property type="molecule type" value="Genomic_DNA"/>
</dbReference>
<dbReference type="EMBL" id="FQWO01000001">
    <property type="protein sequence ID" value="SHG23019.1"/>
    <property type="molecule type" value="Genomic_DNA"/>
</dbReference>
<feature type="region of interest" description="Disordered" evidence="6">
    <location>
        <begin position="21"/>
        <end position="46"/>
    </location>
</feature>
<keyword evidence="2" id="KW-0645">Protease</keyword>
<dbReference type="Proteomes" id="UP000237771">
    <property type="component" value="Unassembled WGS sequence"/>
</dbReference>
<protein>
    <submittedName>
        <fullName evidence="9">Carboxypeptidase C (Cathepsin A)</fullName>
    </submittedName>
</protein>
<feature type="signal peptide" evidence="7">
    <location>
        <begin position="1"/>
        <end position="19"/>
    </location>
</feature>
<keyword evidence="1 9" id="KW-0121">Carboxypeptidase</keyword>
<dbReference type="Gene3D" id="3.40.50.1820">
    <property type="entry name" value="alpha/beta hydrolase"/>
    <property type="match status" value="1"/>
</dbReference>
<evidence type="ECO:0000313" key="8">
    <source>
        <dbReference type="EMBL" id="PRZ27779.1"/>
    </source>
</evidence>
<evidence type="ECO:0000256" key="7">
    <source>
        <dbReference type="SAM" id="SignalP"/>
    </source>
</evidence>
<keyword evidence="5" id="KW-0325">Glycoprotein</keyword>
<evidence type="ECO:0000313" key="9">
    <source>
        <dbReference type="EMBL" id="SHG23019.1"/>
    </source>
</evidence>
<dbReference type="InterPro" id="IPR029058">
    <property type="entry name" value="AB_hydrolase_fold"/>
</dbReference>
<dbReference type="STRING" id="280093.SAMN05443373_10159"/>
<dbReference type="AlphaFoldDB" id="A0A1M5I4J0"/>
<evidence type="ECO:0000256" key="2">
    <source>
        <dbReference type="ARBA" id="ARBA00022670"/>
    </source>
</evidence>
<sequence>MKKTLFLLIMVGYFNTSFAQQNSSQPKDSKGTAKENNSSSNLVFNPDQNVVTEHATTIKGQKVPYKATTGTMPVWDEEGKAIAGLFYTYYERSDVKDRAARPLVISFNGGPGSASVWMHIAYTGPTLLNIDDEGYPLQPYGIKENPYSILDVADIVFVNPVNTGYSRATSKDIPKSTFFGVNADIKYLADWISGFVTRNNRWASPKYLIGESYGTTRVSGLALELQNSQWMYLNGVILVSPTTLGINRGVAADAALKLPYFAATAWYHKMLAADLQNKELTAMLPEVEDFTLNELLPALSKGGSLDEAKRKEIAAKIARYSGLSEKVVLQNNLNVPYNYFWKELLRDQGYTVGRLDSRYKGIDRKDAGDRPDFNAELTSWLHSFTPAINMYLRNNLNYKTDFKYNMFGPVHPWDNSNDSSGENLRQAMAQNPYLNVMVQAGYYDGACDYFNSKYNLWQMDPSGKLKERMSWKGYQSGHMMYLRKQDLETANEDIRIFIKQSLPKNNQPAKY</sequence>
<evidence type="ECO:0000313" key="11">
    <source>
        <dbReference type="Proteomes" id="UP000237771"/>
    </source>
</evidence>
<dbReference type="RefSeq" id="WP_072938012.1">
    <property type="nucleotide sequence ID" value="NZ_FQWO01000001.1"/>
</dbReference>
<evidence type="ECO:0000256" key="5">
    <source>
        <dbReference type="ARBA" id="ARBA00023180"/>
    </source>
</evidence>
<name>A0A1M5I4J0_9FLAO</name>
<accession>A0A1M5I4J0</accession>
<dbReference type="InterPro" id="IPR001563">
    <property type="entry name" value="Peptidase_S10"/>
</dbReference>